<protein>
    <submittedName>
        <fullName evidence="2">Uncharacterized protein</fullName>
    </submittedName>
</protein>
<dbReference type="EMBL" id="JACFXV010000065">
    <property type="protein sequence ID" value="MBA5779071.1"/>
    <property type="molecule type" value="Genomic_DNA"/>
</dbReference>
<evidence type="ECO:0000313" key="3">
    <source>
        <dbReference type="Proteomes" id="UP000541109"/>
    </source>
</evidence>
<reference evidence="2 3" key="1">
    <citation type="submission" date="2020-07" db="EMBL/GenBank/DDBJ databases">
        <title>Stappia sp., F7233, whole genome shotgun sequencing project.</title>
        <authorList>
            <person name="Jiang S."/>
            <person name="Liu Z.W."/>
            <person name="Du Z.J."/>
        </authorList>
    </citation>
    <scope>NUCLEOTIDE SEQUENCE [LARGE SCALE GENOMIC DNA]</scope>
    <source>
        <strain evidence="2 3">F7233</strain>
    </source>
</reference>
<dbReference type="Proteomes" id="UP000541109">
    <property type="component" value="Unassembled WGS sequence"/>
</dbReference>
<organism evidence="2 3">
    <name type="scientific">Stappia albiluteola</name>
    <dbReference type="NCBI Taxonomy" id="2758565"/>
    <lineage>
        <taxon>Bacteria</taxon>
        <taxon>Pseudomonadati</taxon>
        <taxon>Pseudomonadota</taxon>
        <taxon>Alphaproteobacteria</taxon>
        <taxon>Hyphomicrobiales</taxon>
        <taxon>Stappiaceae</taxon>
        <taxon>Stappia</taxon>
    </lineage>
</organism>
<feature type="chain" id="PRO_5032445014" evidence="1">
    <location>
        <begin position="28"/>
        <end position="121"/>
    </location>
</feature>
<keyword evidence="1" id="KW-0732">Signal</keyword>
<comment type="caution">
    <text evidence="2">The sequence shown here is derived from an EMBL/GenBank/DDBJ whole genome shotgun (WGS) entry which is preliminary data.</text>
</comment>
<evidence type="ECO:0000256" key="1">
    <source>
        <dbReference type="SAM" id="SignalP"/>
    </source>
</evidence>
<keyword evidence="3" id="KW-1185">Reference proteome</keyword>
<evidence type="ECO:0000313" key="2">
    <source>
        <dbReference type="EMBL" id="MBA5779071.1"/>
    </source>
</evidence>
<proteinExistence type="predicted"/>
<dbReference type="AlphaFoldDB" id="A0A839AH83"/>
<accession>A0A839AH83</accession>
<name>A0A839AH83_9HYPH</name>
<dbReference type="PROSITE" id="PS51257">
    <property type="entry name" value="PROKAR_LIPOPROTEIN"/>
    <property type="match status" value="1"/>
</dbReference>
<feature type="signal peptide" evidence="1">
    <location>
        <begin position="1"/>
        <end position="27"/>
    </location>
</feature>
<gene>
    <name evidence="2" type="ORF">H2509_18230</name>
</gene>
<sequence>MYRKPLIAAAVSLAFVAAACQSTQYQADNIVDYLLFAPTYNPMYVPQVYGTPYECRTAAARYGGANVWRANIGGRVFDIDQQRPVGREACFQTQAECFAFLNLMEGYIDMVISRTCTRGYG</sequence>
<dbReference type="RefSeq" id="WP_182167899.1">
    <property type="nucleotide sequence ID" value="NZ_JACFXV010000065.1"/>
</dbReference>